<name>G0UB40_TRYVY</name>
<dbReference type="GO" id="GO:0005524">
    <property type="term" value="F:ATP binding"/>
    <property type="evidence" value="ECO:0007669"/>
    <property type="project" value="UniProtKB-KW"/>
</dbReference>
<evidence type="ECO:0000256" key="6">
    <source>
        <dbReference type="ARBA" id="ARBA00022917"/>
    </source>
</evidence>
<dbReference type="InterPro" id="IPR001650">
    <property type="entry name" value="Helicase_C-like"/>
</dbReference>
<evidence type="ECO:0000256" key="5">
    <source>
        <dbReference type="ARBA" id="ARBA00022840"/>
    </source>
</evidence>
<evidence type="ECO:0000256" key="1">
    <source>
        <dbReference type="ARBA" id="ARBA00022540"/>
    </source>
</evidence>
<feature type="domain" description="Helicase C-terminal" evidence="10">
    <location>
        <begin position="275"/>
        <end position="483"/>
    </location>
</feature>
<dbReference type="PROSITE" id="PS51195">
    <property type="entry name" value="Q_MOTIF"/>
    <property type="match status" value="1"/>
</dbReference>
<dbReference type="PANTHER" id="PTHR47959:SF1">
    <property type="entry name" value="ATP-DEPENDENT RNA HELICASE DBPA"/>
    <property type="match status" value="1"/>
</dbReference>
<dbReference type="PROSITE" id="PS51192">
    <property type="entry name" value="HELICASE_ATP_BIND_1"/>
    <property type="match status" value="1"/>
</dbReference>
<dbReference type="SMART" id="SM00487">
    <property type="entry name" value="DEXDc"/>
    <property type="match status" value="1"/>
</dbReference>
<keyword evidence="4 12" id="KW-0347">Helicase</keyword>
<evidence type="ECO:0000259" key="10">
    <source>
        <dbReference type="PROSITE" id="PS51194"/>
    </source>
</evidence>
<keyword evidence="3 12" id="KW-0378">Hydrolase</keyword>
<dbReference type="PANTHER" id="PTHR47959">
    <property type="entry name" value="ATP-DEPENDENT RNA HELICASE RHLE-RELATED"/>
    <property type="match status" value="1"/>
</dbReference>
<keyword evidence="1" id="KW-0396">Initiation factor</keyword>
<evidence type="ECO:0000256" key="8">
    <source>
        <dbReference type="SAM" id="MobiDB-lite"/>
    </source>
</evidence>
<sequence>MPSSSSSAICTTWSELTLDERLLEAIKRLKWKAPTPVQGACIPLALKGRDLAIQSRTGSGKTGAFLVPILQRVITEQERLCNRRAVQNPVGLVLLPSEELCEQTVEVANALSRYIKPRVTVNNLTSRDSITKARLASAPILVATAAALGKMCRNGTVTAEDMRPLRCVVIDEADLMMSIAESSLRTVQSLIPPSTQTILASATLTDEVAHIKGQLLHNPVTITLDNEEDGSSPPGGDNTENIVLETRVTVRGGDSKGGKLSHHYLVATDECHRHTLLYALFRLGHIDGKTLIFVNSEDSTYKLQSFLAQLGIESLVYDSSLPMNVRLNALHSFQTGTVGALICTDGTLENMDRLRDGAEVVSESQAGEVGQGMARGKSVTYNLKNAGTLHRGIDFSDVNNVILFDGFSAPTTSAFSRYTHRAGRAGRGGKDGIVITIFSLYQAKNVTRPLRDYLGGTHDTFTAFKQMQRSQAAKLQYRVDNVLASITRSSTRRQRVAAVATELTRSAYLKSHMSEKDGTVLKRILSRSKGSTKCDTAVVDVPHYMRIQGADSVRSYCKRVGARNASREGTATRQSKRKRSRDPVSSLTSALKRRKV</sequence>
<dbReference type="AlphaFoldDB" id="G0UB40"/>
<dbReference type="OMA" id="QYYLVAT"/>
<proteinExistence type="predicted"/>
<evidence type="ECO:0000256" key="7">
    <source>
        <dbReference type="PROSITE-ProRule" id="PRU00552"/>
    </source>
</evidence>
<dbReference type="GO" id="GO:0003676">
    <property type="term" value="F:nucleic acid binding"/>
    <property type="evidence" value="ECO:0007669"/>
    <property type="project" value="InterPro"/>
</dbReference>
<dbReference type="InterPro" id="IPR014001">
    <property type="entry name" value="Helicase_ATP-bd"/>
</dbReference>
<dbReference type="Gene3D" id="3.40.50.300">
    <property type="entry name" value="P-loop containing nucleotide triphosphate hydrolases"/>
    <property type="match status" value="2"/>
</dbReference>
<reference evidence="12" key="1">
    <citation type="journal article" date="2012" name="Proc. Natl. Acad. Sci. U.S.A.">
        <title>Antigenic diversity is generated by distinct evolutionary mechanisms in African trypanosome species.</title>
        <authorList>
            <person name="Jackson A.P."/>
            <person name="Berry A."/>
            <person name="Aslett M."/>
            <person name="Allison H.C."/>
            <person name="Burton P."/>
            <person name="Vavrova-Anderson J."/>
            <person name="Brown R."/>
            <person name="Browne H."/>
            <person name="Corton N."/>
            <person name="Hauser H."/>
            <person name="Gamble J."/>
            <person name="Gilderthorp R."/>
            <person name="Marcello L."/>
            <person name="McQuillan J."/>
            <person name="Otto T.D."/>
            <person name="Quail M.A."/>
            <person name="Sanders M.J."/>
            <person name="van Tonder A."/>
            <person name="Ginger M.L."/>
            <person name="Field M.C."/>
            <person name="Barry J.D."/>
            <person name="Hertz-Fowler C."/>
            <person name="Berriman M."/>
        </authorList>
    </citation>
    <scope>NUCLEOTIDE SEQUENCE</scope>
    <source>
        <strain evidence="12">Y486</strain>
    </source>
</reference>
<dbReference type="GO" id="GO:0016787">
    <property type="term" value="F:hydrolase activity"/>
    <property type="evidence" value="ECO:0007669"/>
    <property type="project" value="UniProtKB-KW"/>
</dbReference>
<dbReference type="GO" id="GO:0003743">
    <property type="term" value="F:translation initiation factor activity"/>
    <property type="evidence" value="ECO:0007669"/>
    <property type="project" value="UniProtKB-KW"/>
</dbReference>
<dbReference type="SUPFAM" id="SSF52540">
    <property type="entry name" value="P-loop containing nucleoside triphosphate hydrolases"/>
    <property type="match status" value="2"/>
</dbReference>
<dbReference type="SMART" id="SM00490">
    <property type="entry name" value="HELICc"/>
    <property type="match status" value="1"/>
</dbReference>
<dbReference type="InterPro" id="IPR014014">
    <property type="entry name" value="RNA_helicase_DEAD_Q_motif"/>
</dbReference>
<evidence type="ECO:0000256" key="3">
    <source>
        <dbReference type="ARBA" id="ARBA00022801"/>
    </source>
</evidence>
<keyword evidence="5" id="KW-0067">ATP-binding</keyword>
<dbReference type="VEuPathDB" id="TriTrypDB:TvY486_1105110"/>
<evidence type="ECO:0000259" key="11">
    <source>
        <dbReference type="PROSITE" id="PS51195"/>
    </source>
</evidence>
<feature type="short sequence motif" description="Q motif" evidence="7">
    <location>
        <begin position="11"/>
        <end position="39"/>
    </location>
</feature>
<feature type="region of interest" description="Disordered" evidence="8">
    <location>
        <begin position="560"/>
        <end position="596"/>
    </location>
</feature>
<dbReference type="InterPro" id="IPR011545">
    <property type="entry name" value="DEAD/DEAH_box_helicase_dom"/>
</dbReference>
<dbReference type="EMBL" id="HE573027">
    <property type="protein sequence ID" value="CCC53027.1"/>
    <property type="molecule type" value="Genomic_DNA"/>
</dbReference>
<evidence type="ECO:0000256" key="2">
    <source>
        <dbReference type="ARBA" id="ARBA00022741"/>
    </source>
</evidence>
<evidence type="ECO:0000256" key="4">
    <source>
        <dbReference type="ARBA" id="ARBA00022806"/>
    </source>
</evidence>
<dbReference type="InterPro" id="IPR050079">
    <property type="entry name" value="DEAD_box_RNA_helicase"/>
</dbReference>
<gene>
    <name evidence="12" type="ORF">TVY486_1105110</name>
</gene>
<dbReference type="GO" id="GO:0005829">
    <property type="term" value="C:cytosol"/>
    <property type="evidence" value="ECO:0007669"/>
    <property type="project" value="TreeGrafter"/>
</dbReference>
<evidence type="ECO:0000259" key="9">
    <source>
        <dbReference type="PROSITE" id="PS51192"/>
    </source>
</evidence>
<evidence type="ECO:0000313" key="12">
    <source>
        <dbReference type="EMBL" id="CCC53027.1"/>
    </source>
</evidence>
<dbReference type="PROSITE" id="PS51194">
    <property type="entry name" value="HELICASE_CTER"/>
    <property type="match status" value="1"/>
</dbReference>
<feature type="domain" description="DEAD-box RNA helicase Q" evidence="11">
    <location>
        <begin position="11"/>
        <end position="39"/>
    </location>
</feature>
<dbReference type="Pfam" id="PF00270">
    <property type="entry name" value="DEAD"/>
    <property type="match status" value="1"/>
</dbReference>
<dbReference type="EC" id="3.6.1.-" evidence="12"/>
<protein>
    <submittedName>
        <fullName evidence="12">Putative ATP-dependent RNA helicase</fullName>
        <ecNumber evidence="12">3.6.1.-</ecNumber>
    </submittedName>
</protein>
<dbReference type="Pfam" id="PF00271">
    <property type="entry name" value="Helicase_C"/>
    <property type="match status" value="2"/>
</dbReference>
<dbReference type="InterPro" id="IPR027417">
    <property type="entry name" value="P-loop_NTPase"/>
</dbReference>
<dbReference type="CDD" id="cd18787">
    <property type="entry name" value="SF2_C_DEAD"/>
    <property type="match status" value="1"/>
</dbReference>
<dbReference type="GO" id="GO:0003724">
    <property type="term" value="F:RNA helicase activity"/>
    <property type="evidence" value="ECO:0007669"/>
    <property type="project" value="InterPro"/>
</dbReference>
<accession>G0UB40</accession>
<keyword evidence="6" id="KW-0648">Protein biosynthesis</keyword>
<keyword evidence="2" id="KW-0547">Nucleotide-binding</keyword>
<organism evidence="12">
    <name type="scientific">Trypanosoma vivax (strain Y486)</name>
    <dbReference type="NCBI Taxonomy" id="1055687"/>
    <lineage>
        <taxon>Eukaryota</taxon>
        <taxon>Discoba</taxon>
        <taxon>Euglenozoa</taxon>
        <taxon>Kinetoplastea</taxon>
        <taxon>Metakinetoplastina</taxon>
        <taxon>Trypanosomatida</taxon>
        <taxon>Trypanosomatidae</taxon>
        <taxon>Trypanosoma</taxon>
        <taxon>Duttonella</taxon>
    </lineage>
</organism>
<feature type="domain" description="Helicase ATP-binding" evidence="9">
    <location>
        <begin position="42"/>
        <end position="222"/>
    </location>
</feature>